<proteinExistence type="predicted"/>
<evidence type="ECO:0000313" key="1">
    <source>
        <dbReference type="EMBL" id="KHN47682.1"/>
    </source>
</evidence>
<organism evidence="1">
    <name type="scientific">Glycine soja</name>
    <name type="common">Wild soybean</name>
    <dbReference type="NCBI Taxonomy" id="3848"/>
    <lineage>
        <taxon>Eukaryota</taxon>
        <taxon>Viridiplantae</taxon>
        <taxon>Streptophyta</taxon>
        <taxon>Embryophyta</taxon>
        <taxon>Tracheophyta</taxon>
        <taxon>Spermatophyta</taxon>
        <taxon>Magnoliopsida</taxon>
        <taxon>eudicotyledons</taxon>
        <taxon>Gunneridae</taxon>
        <taxon>Pentapetalae</taxon>
        <taxon>rosids</taxon>
        <taxon>fabids</taxon>
        <taxon>Fabales</taxon>
        <taxon>Fabaceae</taxon>
        <taxon>Papilionoideae</taxon>
        <taxon>50 kb inversion clade</taxon>
        <taxon>NPAAA clade</taxon>
        <taxon>indigoferoid/millettioid clade</taxon>
        <taxon>Phaseoleae</taxon>
        <taxon>Glycine</taxon>
        <taxon>Glycine subgen. Soja</taxon>
    </lineage>
</organism>
<name>A0A0B2STW6_GLYSO</name>
<protein>
    <submittedName>
        <fullName evidence="1">Uncharacterized protein</fullName>
    </submittedName>
</protein>
<dbReference type="AlphaFoldDB" id="A0A0B2STW6"/>
<accession>A0A0B2STW6</accession>
<dbReference type="Proteomes" id="UP000053555">
    <property type="component" value="Unassembled WGS sequence"/>
</dbReference>
<sequence length="196" mass="21584">MSDLLLKPDCGDLVDDCYTRQSITLPSGHNVEDDPLGNACADKVHCPTHVSHSIRGSKGKEFEHIGGYQTTYPVGYGEEEADTGGTLTKVAGKRKEVASSSMGGSKTYLDELITDPTLGQKVDNIYGHNGQHTPDFEYSLDPNVKYFGPETNLGLSTHTTPEVQINEFDNFKEQQQEPAGALQVYSRKRWCKKNEA</sequence>
<gene>
    <name evidence="1" type="ORF">glysoja_044682</name>
</gene>
<reference evidence="1" key="1">
    <citation type="submission" date="2014-07" db="EMBL/GenBank/DDBJ databases">
        <title>Identification of a novel salt tolerance gene in wild soybean by whole-genome sequencing.</title>
        <authorList>
            <person name="Lam H.-M."/>
            <person name="Qi X."/>
            <person name="Li M.-W."/>
            <person name="Liu X."/>
            <person name="Xie M."/>
            <person name="Ni M."/>
            <person name="Xu X."/>
        </authorList>
    </citation>
    <scope>NUCLEOTIDE SEQUENCE [LARGE SCALE GENOMIC DNA]</scope>
    <source>
        <tissue evidence="1">Root</tissue>
    </source>
</reference>
<dbReference type="EMBL" id="KN640334">
    <property type="protein sequence ID" value="KHN47682.1"/>
    <property type="molecule type" value="Genomic_DNA"/>
</dbReference>